<feature type="domain" description="Nucleotidyl transferase" evidence="1">
    <location>
        <begin position="4"/>
        <end position="269"/>
    </location>
</feature>
<dbReference type="GO" id="GO:0004475">
    <property type="term" value="F:mannose-1-phosphate guanylyltransferase (GTP) activity"/>
    <property type="evidence" value="ECO:0007669"/>
    <property type="project" value="TreeGrafter"/>
</dbReference>
<dbReference type="InterPro" id="IPR001538">
    <property type="entry name" value="Man6P_isomerase-2_C"/>
</dbReference>
<dbReference type="InterPro" id="IPR005835">
    <property type="entry name" value="NTP_transferase_dom"/>
</dbReference>
<dbReference type="InterPro" id="IPR014710">
    <property type="entry name" value="RmlC-like_jellyroll"/>
</dbReference>
<dbReference type="GO" id="GO:0005976">
    <property type="term" value="P:polysaccharide metabolic process"/>
    <property type="evidence" value="ECO:0007669"/>
    <property type="project" value="InterPro"/>
</dbReference>
<dbReference type="Gene3D" id="2.60.120.10">
    <property type="entry name" value="Jelly Rolls"/>
    <property type="match status" value="1"/>
</dbReference>
<dbReference type="CDD" id="cd02213">
    <property type="entry name" value="cupin_PMI_typeII_C"/>
    <property type="match status" value="1"/>
</dbReference>
<dbReference type="PANTHER" id="PTHR46390:SF1">
    <property type="entry name" value="MANNOSE-1-PHOSPHATE GUANYLYLTRANSFERASE"/>
    <property type="match status" value="1"/>
</dbReference>
<keyword evidence="4" id="KW-1185">Reference proteome</keyword>
<evidence type="ECO:0000313" key="3">
    <source>
        <dbReference type="EMBL" id="QJD87185.1"/>
    </source>
</evidence>
<accession>A0A7Z2ZPR2</accession>
<proteinExistence type="predicted"/>
<feature type="domain" description="Mannose-6-phosphate isomerase type II C-terminal" evidence="2">
    <location>
        <begin position="341"/>
        <end position="441"/>
    </location>
</feature>
<dbReference type="RefSeq" id="WP_169283431.1">
    <property type="nucleotide sequence ID" value="NZ_CP051680.1"/>
</dbReference>
<dbReference type="AlphaFoldDB" id="A0A7Z2ZPR2"/>
<dbReference type="Pfam" id="PF01050">
    <property type="entry name" value="MannoseP_isomer"/>
    <property type="match status" value="1"/>
</dbReference>
<sequence>MRLILLSGGSGKRLWPLSNDARSKQFLKILRNPDGQMESMLQRVWRQLNNVGLAQNTLFATSAKQVDMITSQIGPEASIIIEPERRDTFPAIALSATYLYSVLGANLDETIVVLPVDPYVDDRFFENLKQLNLLLNQSSANLALIGVKPTYPSSKYGYIVPEAVKGTEEYRTVKSFREKPVEAEAERLIEVEQALWNCGVFAFKLDYLITRLYEQGISLQYEELVKQYHRLKKTSFDYEVVEKCDEIIMLPYDGYWKDLGTWNTLTEEMAVSQIGKSVMSDDSNNTHIINELHIPITVLGLSDVVVAASPDGILVSDKSASTRLKELMVFEQRPMYEEYQWGSSKVLDYIQQENKETMTSRISMIAGKQRSIEVHFQRTELWSIISGKGEIYLDGKTIPVEAGSVCQIPPRSKHGLKAITDLEMIEIQMGGLLQQGDVVEFSYSWGETAV</sequence>
<evidence type="ECO:0000259" key="1">
    <source>
        <dbReference type="Pfam" id="PF00483"/>
    </source>
</evidence>
<dbReference type="KEGG" id="cheb:HH215_31085"/>
<reference evidence="3 4" key="1">
    <citation type="submission" date="2020-04" db="EMBL/GenBank/DDBJ databases">
        <title>Genome sequencing of novel species.</title>
        <authorList>
            <person name="Heo J."/>
            <person name="Kim S.-J."/>
            <person name="Kim J.-S."/>
            <person name="Hong S.-B."/>
            <person name="Kwon S.-W."/>
        </authorList>
    </citation>
    <scope>NUCLEOTIDE SEQUENCE [LARGE SCALE GENOMIC DNA]</scope>
    <source>
        <strain evidence="3 4">MFER-1</strain>
    </source>
</reference>
<dbReference type="SUPFAM" id="SSF53448">
    <property type="entry name" value="Nucleotide-diphospho-sugar transferases"/>
    <property type="match status" value="1"/>
</dbReference>
<dbReference type="SUPFAM" id="SSF51182">
    <property type="entry name" value="RmlC-like cupins"/>
    <property type="match status" value="1"/>
</dbReference>
<dbReference type="Proteomes" id="UP000502248">
    <property type="component" value="Chromosome"/>
</dbReference>
<dbReference type="PANTHER" id="PTHR46390">
    <property type="entry name" value="MANNOSE-1-PHOSPHATE GUANYLYLTRANSFERASE"/>
    <property type="match status" value="1"/>
</dbReference>
<dbReference type="InterPro" id="IPR029044">
    <property type="entry name" value="Nucleotide-diphossugar_trans"/>
</dbReference>
<dbReference type="Pfam" id="PF00483">
    <property type="entry name" value="NTP_transferase"/>
    <property type="match status" value="1"/>
</dbReference>
<evidence type="ECO:0000313" key="4">
    <source>
        <dbReference type="Proteomes" id="UP000502248"/>
    </source>
</evidence>
<dbReference type="Gene3D" id="3.90.550.10">
    <property type="entry name" value="Spore Coat Polysaccharide Biosynthesis Protein SpsA, Chain A"/>
    <property type="match status" value="1"/>
</dbReference>
<dbReference type="EMBL" id="CP051680">
    <property type="protein sequence ID" value="QJD87185.1"/>
    <property type="molecule type" value="Genomic_DNA"/>
</dbReference>
<organism evidence="3 4">
    <name type="scientific">Cohnella herbarum</name>
    <dbReference type="NCBI Taxonomy" id="2728023"/>
    <lineage>
        <taxon>Bacteria</taxon>
        <taxon>Bacillati</taxon>
        <taxon>Bacillota</taxon>
        <taxon>Bacilli</taxon>
        <taxon>Bacillales</taxon>
        <taxon>Paenibacillaceae</taxon>
        <taxon>Cohnella</taxon>
    </lineage>
</organism>
<dbReference type="InterPro" id="IPR011051">
    <property type="entry name" value="RmlC_Cupin_sf"/>
</dbReference>
<name>A0A7Z2ZPR2_9BACL</name>
<dbReference type="GO" id="GO:0009298">
    <property type="term" value="P:GDP-mannose biosynthetic process"/>
    <property type="evidence" value="ECO:0007669"/>
    <property type="project" value="TreeGrafter"/>
</dbReference>
<protein>
    <submittedName>
        <fullName evidence="3">Cupin domain-containing protein</fullName>
    </submittedName>
</protein>
<evidence type="ECO:0000259" key="2">
    <source>
        <dbReference type="Pfam" id="PF01050"/>
    </source>
</evidence>
<gene>
    <name evidence="3" type="ORF">HH215_31085</name>
</gene>
<dbReference type="InterPro" id="IPR051161">
    <property type="entry name" value="Mannose-6P_isomerase_type2"/>
</dbReference>